<name>A0A0A9CZI0_ARUDO</name>
<sequence length="86" mass="9805">MTTNVHVLIPQSRDKLHIELLSPNNVQASTFSGQPPPFLLGSRPFSESWTGEPLFRILLPLAGQLLMQPLLWQTIQNMKKNRTRVE</sequence>
<organism evidence="1">
    <name type="scientific">Arundo donax</name>
    <name type="common">Giant reed</name>
    <name type="synonym">Donax arundinaceus</name>
    <dbReference type="NCBI Taxonomy" id="35708"/>
    <lineage>
        <taxon>Eukaryota</taxon>
        <taxon>Viridiplantae</taxon>
        <taxon>Streptophyta</taxon>
        <taxon>Embryophyta</taxon>
        <taxon>Tracheophyta</taxon>
        <taxon>Spermatophyta</taxon>
        <taxon>Magnoliopsida</taxon>
        <taxon>Liliopsida</taxon>
        <taxon>Poales</taxon>
        <taxon>Poaceae</taxon>
        <taxon>PACMAD clade</taxon>
        <taxon>Arundinoideae</taxon>
        <taxon>Arundineae</taxon>
        <taxon>Arundo</taxon>
    </lineage>
</organism>
<accession>A0A0A9CZI0</accession>
<proteinExistence type="predicted"/>
<dbReference type="AlphaFoldDB" id="A0A0A9CZI0"/>
<evidence type="ECO:0000313" key="1">
    <source>
        <dbReference type="EMBL" id="JAD81001.1"/>
    </source>
</evidence>
<reference evidence="1" key="1">
    <citation type="submission" date="2014-09" db="EMBL/GenBank/DDBJ databases">
        <authorList>
            <person name="Magalhaes I.L.F."/>
            <person name="Oliveira U."/>
            <person name="Santos F.R."/>
            <person name="Vidigal T.H.D.A."/>
            <person name="Brescovit A.D."/>
            <person name="Santos A.J."/>
        </authorList>
    </citation>
    <scope>NUCLEOTIDE SEQUENCE</scope>
    <source>
        <tissue evidence="1">Shoot tissue taken approximately 20 cm above the soil surface</tissue>
    </source>
</reference>
<reference evidence="1" key="2">
    <citation type="journal article" date="2015" name="Data Brief">
        <title>Shoot transcriptome of the giant reed, Arundo donax.</title>
        <authorList>
            <person name="Barrero R.A."/>
            <person name="Guerrero F.D."/>
            <person name="Moolhuijzen P."/>
            <person name="Goolsby J.A."/>
            <person name="Tidwell J."/>
            <person name="Bellgard S.E."/>
            <person name="Bellgard M.I."/>
        </authorList>
    </citation>
    <scope>NUCLEOTIDE SEQUENCE</scope>
    <source>
        <tissue evidence="1">Shoot tissue taken approximately 20 cm above the soil surface</tissue>
    </source>
</reference>
<dbReference type="EMBL" id="GBRH01216894">
    <property type="protein sequence ID" value="JAD81001.1"/>
    <property type="molecule type" value="Transcribed_RNA"/>
</dbReference>
<protein>
    <submittedName>
        <fullName evidence="1">Uncharacterized protein</fullName>
    </submittedName>
</protein>